<dbReference type="GO" id="GO:0006354">
    <property type="term" value="P:DNA-templated transcription elongation"/>
    <property type="evidence" value="ECO:0007669"/>
    <property type="project" value="TreeGrafter"/>
</dbReference>
<evidence type="ECO:0000256" key="8">
    <source>
        <dbReference type="HAMAP-Rule" id="MF_00105"/>
    </source>
</evidence>
<organism evidence="12 13">
    <name type="scientific">Promicromonospora sukumoe</name>
    <dbReference type="NCBI Taxonomy" id="88382"/>
    <lineage>
        <taxon>Bacteria</taxon>
        <taxon>Bacillati</taxon>
        <taxon>Actinomycetota</taxon>
        <taxon>Actinomycetes</taxon>
        <taxon>Micrococcales</taxon>
        <taxon>Promicromonosporaceae</taxon>
        <taxon>Promicromonospora</taxon>
    </lineage>
</organism>
<keyword evidence="12" id="KW-0648">Protein biosynthesis</keyword>
<evidence type="ECO:0000256" key="7">
    <source>
        <dbReference type="ARBA" id="ARBA00030776"/>
    </source>
</evidence>
<name>A0A7W3JC27_9MICO</name>
<keyword evidence="12" id="KW-0251">Elongation factor</keyword>
<evidence type="ECO:0000259" key="10">
    <source>
        <dbReference type="Pfam" id="PF01272"/>
    </source>
</evidence>
<dbReference type="SUPFAM" id="SSF46557">
    <property type="entry name" value="GreA transcript cleavage protein, N-terminal domain"/>
    <property type="match status" value="1"/>
</dbReference>
<dbReference type="Gene3D" id="3.10.50.30">
    <property type="entry name" value="Transcription elongation factor, GreA/GreB, C-terminal domain"/>
    <property type="match status" value="1"/>
</dbReference>
<keyword evidence="3 8" id="KW-0805">Transcription regulation</keyword>
<dbReference type="Gene3D" id="1.10.287.180">
    <property type="entry name" value="Transcription elongation factor, GreA/GreB, N-terminal domain"/>
    <property type="match status" value="1"/>
</dbReference>
<dbReference type="InterPro" id="IPR036953">
    <property type="entry name" value="GreA/GreB_C_sf"/>
</dbReference>
<keyword evidence="4 8" id="KW-0238">DNA-binding</keyword>
<dbReference type="GO" id="GO:0003746">
    <property type="term" value="F:translation elongation factor activity"/>
    <property type="evidence" value="ECO:0007669"/>
    <property type="project" value="UniProtKB-KW"/>
</dbReference>
<evidence type="ECO:0000313" key="12">
    <source>
        <dbReference type="EMBL" id="MBA8810078.1"/>
    </source>
</evidence>
<dbReference type="GO" id="GO:0032784">
    <property type="term" value="P:regulation of DNA-templated transcription elongation"/>
    <property type="evidence" value="ECO:0007669"/>
    <property type="project" value="UniProtKB-UniRule"/>
</dbReference>
<dbReference type="GO" id="GO:0070063">
    <property type="term" value="F:RNA polymerase binding"/>
    <property type="evidence" value="ECO:0007669"/>
    <property type="project" value="InterPro"/>
</dbReference>
<evidence type="ECO:0000259" key="11">
    <source>
        <dbReference type="Pfam" id="PF03449"/>
    </source>
</evidence>
<gene>
    <name evidence="8" type="primary">greA</name>
    <name evidence="12" type="ORF">FHX71_004054</name>
</gene>
<dbReference type="InterPro" id="IPR022691">
    <property type="entry name" value="Tscrpt_elong_fac_GreA/B_N"/>
</dbReference>
<dbReference type="SUPFAM" id="SSF54534">
    <property type="entry name" value="FKBP-like"/>
    <property type="match status" value="1"/>
</dbReference>
<sequence length="160" mass="17105">MADASVTWLTQEAHDKLKAELEHLSGPYRSEITERIAAARDEGDLKENGGYHAAREEQAKNEARILELTEKLRNVHVGTPADDGKVEPGMVVTAIVAGDEMNFLFGSREMAGSTDLDVYSPTSPLGAAIDGKSIGAKTSYHAPNGNDIPVEITGAKPFQG</sequence>
<dbReference type="InterPro" id="IPR018151">
    <property type="entry name" value="TF_GreA/GreB_CS"/>
</dbReference>
<dbReference type="FunFam" id="1.10.287.180:FF:000001">
    <property type="entry name" value="Transcription elongation factor GreA"/>
    <property type="match status" value="1"/>
</dbReference>
<evidence type="ECO:0000256" key="2">
    <source>
        <dbReference type="ARBA" id="ARBA00013729"/>
    </source>
</evidence>
<proteinExistence type="inferred from homology"/>
<evidence type="ECO:0000313" key="13">
    <source>
        <dbReference type="Proteomes" id="UP000540568"/>
    </source>
</evidence>
<dbReference type="NCBIfam" id="NF001262">
    <property type="entry name" value="PRK00226.1-3"/>
    <property type="match status" value="1"/>
</dbReference>
<keyword evidence="13" id="KW-1185">Reference proteome</keyword>
<keyword evidence="5 8" id="KW-0804">Transcription</keyword>
<dbReference type="RefSeq" id="WP_108495916.1">
    <property type="nucleotide sequence ID" value="NZ_BAAATF010000010.1"/>
</dbReference>
<dbReference type="EMBL" id="JACGWV010000002">
    <property type="protein sequence ID" value="MBA8810078.1"/>
    <property type="molecule type" value="Genomic_DNA"/>
</dbReference>
<dbReference type="PROSITE" id="PS00829">
    <property type="entry name" value="GREAB_1"/>
    <property type="match status" value="1"/>
</dbReference>
<evidence type="ECO:0000256" key="5">
    <source>
        <dbReference type="ARBA" id="ARBA00023163"/>
    </source>
</evidence>
<feature type="region of interest" description="Disordered" evidence="9">
    <location>
        <begin position="140"/>
        <end position="160"/>
    </location>
</feature>
<dbReference type="Pfam" id="PF01272">
    <property type="entry name" value="GreA_GreB"/>
    <property type="match status" value="1"/>
</dbReference>
<evidence type="ECO:0000256" key="4">
    <source>
        <dbReference type="ARBA" id="ARBA00023125"/>
    </source>
</evidence>
<comment type="similarity">
    <text evidence="1 8">Belongs to the GreA/GreB family.</text>
</comment>
<dbReference type="PANTHER" id="PTHR30437">
    <property type="entry name" value="TRANSCRIPTION ELONGATION FACTOR GREA"/>
    <property type="match status" value="1"/>
</dbReference>
<dbReference type="InterPro" id="IPR036805">
    <property type="entry name" value="Tscrpt_elong_fac_GreA/B_N_sf"/>
</dbReference>
<evidence type="ECO:0000256" key="9">
    <source>
        <dbReference type="SAM" id="MobiDB-lite"/>
    </source>
</evidence>
<dbReference type="AlphaFoldDB" id="A0A7W3JC27"/>
<dbReference type="InterPro" id="IPR028624">
    <property type="entry name" value="Tscrpt_elong_fac_GreA/B"/>
</dbReference>
<dbReference type="InterPro" id="IPR001437">
    <property type="entry name" value="Tscrpt_elong_fac_GreA/B_C"/>
</dbReference>
<dbReference type="GO" id="GO:0003677">
    <property type="term" value="F:DNA binding"/>
    <property type="evidence" value="ECO:0007669"/>
    <property type="project" value="UniProtKB-UniRule"/>
</dbReference>
<comment type="function">
    <text evidence="6 8">Necessary for efficient RNA polymerase transcription elongation past template-encoded arresting sites. The arresting sites in DNA have the property of trapping a certain fraction of elongating RNA polymerases that pass through, resulting in locked ternary complexes. Cleavage of the nascent transcript by cleavage factors such as GreA or GreB allows the resumption of elongation from the new 3'terminus. GreA releases sequences of 2 to 3 nucleotides.</text>
</comment>
<protein>
    <recommendedName>
        <fullName evidence="2 8">Transcription elongation factor GreA</fullName>
    </recommendedName>
    <alternativeName>
        <fullName evidence="7 8">Transcript cleavage factor GreA</fullName>
    </alternativeName>
</protein>
<dbReference type="PANTHER" id="PTHR30437:SF4">
    <property type="entry name" value="TRANSCRIPTION ELONGATION FACTOR GREA"/>
    <property type="match status" value="1"/>
</dbReference>
<dbReference type="InterPro" id="IPR023459">
    <property type="entry name" value="Tscrpt_elong_fac_GreA/B_fam"/>
</dbReference>
<dbReference type="Proteomes" id="UP000540568">
    <property type="component" value="Unassembled WGS sequence"/>
</dbReference>
<feature type="domain" description="Transcription elongation factor GreA/GreB N-terminal" evidence="11">
    <location>
        <begin position="8"/>
        <end position="77"/>
    </location>
</feature>
<evidence type="ECO:0000256" key="1">
    <source>
        <dbReference type="ARBA" id="ARBA00008213"/>
    </source>
</evidence>
<comment type="caution">
    <text evidence="12">The sequence shown here is derived from an EMBL/GenBank/DDBJ whole genome shotgun (WGS) entry which is preliminary data.</text>
</comment>
<dbReference type="HAMAP" id="MF_00105">
    <property type="entry name" value="GreA_GreB"/>
    <property type="match status" value="1"/>
</dbReference>
<evidence type="ECO:0000256" key="3">
    <source>
        <dbReference type="ARBA" id="ARBA00023015"/>
    </source>
</evidence>
<evidence type="ECO:0000256" key="6">
    <source>
        <dbReference type="ARBA" id="ARBA00024916"/>
    </source>
</evidence>
<reference evidence="12 13" key="1">
    <citation type="submission" date="2020-07" db="EMBL/GenBank/DDBJ databases">
        <title>Sequencing the genomes of 1000 actinobacteria strains.</title>
        <authorList>
            <person name="Klenk H.-P."/>
        </authorList>
    </citation>
    <scope>NUCLEOTIDE SEQUENCE [LARGE SCALE GENOMIC DNA]</scope>
    <source>
        <strain evidence="12 13">DSM 44121</strain>
    </source>
</reference>
<dbReference type="PIRSF" id="PIRSF006092">
    <property type="entry name" value="GreA_GreB"/>
    <property type="match status" value="1"/>
</dbReference>
<accession>A0A7W3JC27</accession>
<feature type="domain" description="Transcription elongation factor GreA/GreB C-terminal" evidence="10">
    <location>
        <begin position="83"/>
        <end position="154"/>
    </location>
</feature>
<dbReference type="Pfam" id="PF03449">
    <property type="entry name" value="GreA_GreB_N"/>
    <property type="match status" value="1"/>
</dbReference>